<name>A0A7Y0Q4B8_9FIRM</name>
<evidence type="ECO:0000313" key="2">
    <source>
        <dbReference type="Proteomes" id="UP000533476"/>
    </source>
</evidence>
<reference evidence="1 2" key="1">
    <citation type="submission" date="2020-04" db="EMBL/GenBank/DDBJ databases">
        <authorList>
            <person name="Zhang R."/>
            <person name="Schippers A."/>
        </authorList>
    </citation>
    <scope>NUCLEOTIDE SEQUENCE [LARGE SCALE GENOMIC DNA]</scope>
    <source>
        <strain evidence="1 2">DSM 109850</strain>
    </source>
</reference>
<dbReference type="Proteomes" id="UP000533476">
    <property type="component" value="Unassembled WGS sequence"/>
</dbReference>
<dbReference type="EMBL" id="JABBVZ010000095">
    <property type="protein sequence ID" value="NMP24260.1"/>
    <property type="molecule type" value="Genomic_DNA"/>
</dbReference>
<evidence type="ECO:0000313" key="1">
    <source>
        <dbReference type="EMBL" id="NMP24260.1"/>
    </source>
</evidence>
<dbReference type="RefSeq" id="WP_169102215.1">
    <property type="nucleotide sequence ID" value="NZ_JABBVZ010000095.1"/>
</dbReference>
<gene>
    <name evidence="1" type="ORF">HIJ39_18165</name>
</gene>
<organism evidence="1 2">
    <name type="scientific">Sulfobacillus harzensis</name>
    <dbReference type="NCBI Taxonomy" id="2729629"/>
    <lineage>
        <taxon>Bacteria</taxon>
        <taxon>Bacillati</taxon>
        <taxon>Bacillota</taxon>
        <taxon>Clostridia</taxon>
        <taxon>Eubacteriales</taxon>
        <taxon>Clostridiales Family XVII. Incertae Sedis</taxon>
        <taxon>Sulfobacillus</taxon>
    </lineage>
</organism>
<keyword evidence="2" id="KW-1185">Reference proteome</keyword>
<accession>A0A7Y0Q4B8</accession>
<dbReference type="AlphaFoldDB" id="A0A7Y0Q4B8"/>
<protein>
    <submittedName>
        <fullName evidence="1">Uncharacterized protein</fullName>
    </submittedName>
</protein>
<proteinExistence type="predicted"/>
<comment type="caution">
    <text evidence="1">The sequence shown here is derived from an EMBL/GenBank/DDBJ whole genome shotgun (WGS) entry which is preliminary data.</text>
</comment>
<sequence length="182" mass="21060">MSTHIEHGTRVRVKTVMELNALMLEFRRQVGTIARNAYQQTAAELTYQILDEAVLQPTHEAFLNAVRAEYATGPIESPQPFTDTDLRWIVRHIIADHQATIARTQERDPAYDWGCRLSAIPHRTGLYVLLYAESDRFRPRFRDTRDLFRRVTPQLGILHPHRRPMVEPSGYPGCHLHGRPKV</sequence>